<accession>A0A2J6RDW3</accession>
<evidence type="ECO:0000313" key="2">
    <source>
        <dbReference type="EMBL" id="PMD36696.1"/>
    </source>
</evidence>
<dbReference type="Proteomes" id="UP000235786">
    <property type="component" value="Unassembled WGS sequence"/>
</dbReference>
<dbReference type="EMBL" id="KZ613950">
    <property type="protein sequence ID" value="PMD36696.1"/>
    <property type="molecule type" value="Genomic_DNA"/>
</dbReference>
<dbReference type="AlphaFoldDB" id="A0A2J6RDW3"/>
<protein>
    <submittedName>
        <fullName evidence="2">Uncharacterized protein</fullName>
    </submittedName>
</protein>
<name>A0A2J6RDW3_HYAVF</name>
<evidence type="ECO:0000256" key="1">
    <source>
        <dbReference type="SAM" id="MobiDB-lite"/>
    </source>
</evidence>
<keyword evidence="3" id="KW-1185">Reference proteome</keyword>
<gene>
    <name evidence="2" type="ORF">L207DRAFT_600973</name>
</gene>
<proteinExistence type="predicted"/>
<feature type="region of interest" description="Disordered" evidence="1">
    <location>
        <begin position="1"/>
        <end position="32"/>
    </location>
</feature>
<dbReference type="OrthoDB" id="10333662at2759"/>
<sequence>MFSQLSTVSVQTEVHDDPMDLDTPTTKKSSILSKRGRQYKRVCWAEDVVDNEYKHTIRKDNYFARLSQQSVQIKTTLAEQEALIHRQAREVVRLKGLWEQAQQIGAIPEGFEQYASAFGTAQEVNTAIKIKLWELLFELAPKRQRSDKILLEIQKEQRRLEKKLKVIGNSIALRHRNATAIRIDNHTTTEDDLLMRSIKLSSSTIIVNRQKAETSHLKVKLLPKLRETTHRTT</sequence>
<feature type="compositionally biased region" description="Polar residues" evidence="1">
    <location>
        <begin position="23"/>
        <end position="32"/>
    </location>
</feature>
<evidence type="ECO:0000313" key="3">
    <source>
        <dbReference type="Proteomes" id="UP000235786"/>
    </source>
</evidence>
<organism evidence="2 3">
    <name type="scientific">Hyaloscypha variabilis (strain UAMH 11265 / GT02V1 / F)</name>
    <name type="common">Meliniomyces variabilis</name>
    <dbReference type="NCBI Taxonomy" id="1149755"/>
    <lineage>
        <taxon>Eukaryota</taxon>
        <taxon>Fungi</taxon>
        <taxon>Dikarya</taxon>
        <taxon>Ascomycota</taxon>
        <taxon>Pezizomycotina</taxon>
        <taxon>Leotiomycetes</taxon>
        <taxon>Helotiales</taxon>
        <taxon>Hyaloscyphaceae</taxon>
        <taxon>Hyaloscypha</taxon>
        <taxon>Hyaloscypha variabilis</taxon>
    </lineage>
</organism>
<feature type="compositionally biased region" description="Polar residues" evidence="1">
    <location>
        <begin position="1"/>
        <end position="12"/>
    </location>
</feature>
<reference evidence="2 3" key="1">
    <citation type="submission" date="2016-04" db="EMBL/GenBank/DDBJ databases">
        <title>A degradative enzymes factory behind the ericoid mycorrhizal symbiosis.</title>
        <authorList>
            <consortium name="DOE Joint Genome Institute"/>
            <person name="Martino E."/>
            <person name="Morin E."/>
            <person name="Grelet G."/>
            <person name="Kuo A."/>
            <person name="Kohler A."/>
            <person name="Daghino S."/>
            <person name="Barry K."/>
            <person name="Choi C."/>
            <person name="Cichocki N."/>
            <person name="Clum A."/>
            <person name="Copeland A."/>
            <person name="Hainaut M."/>
            <person name="Haridas S."/>
            <person name="Labutti K."/>
            <person name="Lindquist E."/>
            <person name="Lipzen A."/>
            <person name="Khouja H.-R."/>
            <person name="Murat C."/>
            <person name="Ohm R."/>
            <person name="Olson A."/>
            <person name="Spatafora J."/>
            <person name="Veneault-Fourrey C."/>
            <person name="Henrissat B."/>
            <person name="Grigoriev I."/>
            <person name="Martin F."/>
            <person name="Perotto S."/>
        </authorList>
    </citation>
    <scope>NUCLEOTIDE SEQUENCE [LARGE SCALE GENOMIC DNA]</scope>
    <source>
        <strain evidence="2 3">F</strain>
    </source>
</reference>